<organism evidence="2 3">
    <name type="scientific">Siphonobacter aquaeclarae</name>
    <dbReference type="NCBI Taxonomy" id="563176"/>
    <lineage>
        <taxon>Bacteria</taxon>
        <taxon>Pseudomonadati</taxon>
        <taxon>Bacteroidota</taxon>
        <taxon>Cytophagia</taxon>
        <taxon>Cytophagales</taxon>
        <taxon>Cytophagaceae</taxon>
        <taxon>Siphonobacter</taxon>
    </lineage>
</organism>
<gene>
    <name evidence="2" type="ORF">SAMN04488090_1222</name>
</gene>
<keyword evidence="1" id="KW-0812">Transmembrane</keyword>
<keyword evidence="1" id="KW-1133">Transmembrane helix</keyword>
<evidence type="ECO:0000313" key="2">
    <source>
        <dbReference type="EMBL" id="SDL56032.1"/>
    </source>
</evidence>
<reference evidence="2 3" key="1">
    <citation type="submission" date="2016-10" db="EMBL/GenBank/DDBJ databases">
        <authorList>
            <person name="de Groot N.N."/>
        </authorList>
    </citation>
    <scope>NUCLEOTIDE SEQUENCE [LARGE SCALE GENOMIC DNA]</scope>
    <source>
        <strain evidence="2 3">DSM 21668</strain>
    </source>
</reference>
<feature type="transmembrane region" description="Helical" evidence="1">
    <location>
        <begin position="148"/>
        <end position="169"/>
    </location>
</feature>
<keyword evidence="3" id="KW-1185">Reference proteome</keyword>
<accession>A0A1G9L218</accession>
<dbReference type="AlphaFoldDB" id="A0A1G9L218"/>
<evidence type="ECO:0000256" key="1">
    <source>
        <dbReference type="SAM" id="Phobius"/>
    </source>
</evidence>
<feature type="transmembrane region" description="Helical" evidence="1">
    <location>
        <begin position="85"/>
        <end position="103"/>
    </location>
</feature>
<sequence length="179" mass="20642">MDAWPADHTGTSKQKQTMKSRFLFPNSCKKWGWILTIPALALGFCTMFIDDFAQYLPWLNVNLPGWFIGADFLQEGRGGPFTHNILPELIVTFLSAGLVLIAFSKEKVEDERISQIRLESLQWGVLINVLYVVLATVLVYGGSYLSVLVYNMFTPLLFFIIRFNWILYVQPRWERKEAL</sequence>
<proteinExistence type="predicted"/>
<feature type="transmembrane region" description="Helical" evidence="1">
    <location>
        <begin position="123"/>
        <end position="142"/>
    </location>
</feature>
<dbReference type="EMBL" id="FNGS01000002">
    <property type="protein sequence ID" value="SDL56032.1"/>
    <property type="molecule type" value="Genomic_DNA"/>
</dbReference>
<protein>
    <submittedName>
        <fullName evidence="2">Uncharacterized protein</fullName>
    </submittedName>
</protein>
<dbReference type="Proteomes" id="UP000198901">
    <property type="component" value="Unassembled WGS sequence"/>
</dbReference>
<feature type="transmembrane region" description="Helical" evidence="1">
    <location>
        <begin position="31"/>
        <end position="49"/>
    </location>
</feature>
<keyword evidence="1" id="KW-0472">Membrane</keyword>
<evidence type="ECO:0000313" key="3">
    <source>
        <dbReference type="Proteomes" id="UP000198901"/>
    </source>
</evidence>
<name>A0A1G9L218_9BACT</name>